<feature type="binding site" evidence="5">
    <location>
        <position position="31"/>
    </location>
    <ligand>
        <name>Mg(2+)</name>
        <dbReference type="ChEBI" id="CHEBI:18420"/>
        <label>2</label>
        <note>catalytic</note>
    </ligand>
</feature>
<dbReference type="GO" id="GO:0008033">
    <property type="term" value="P:tRNA processing"/>
    <property type="evidence" value="ECO:0007669"/>
    <property type="project" value="UniProtKB-KW"/>
</dbReference>
<comment type="subunit">
    <text evidence="5">Homodimer.</text>
</comment>
<evidence type="ECO:0000256" key="2">
    <source>
        <dbReference type="ARBA" id="ARBA00022722"/>
    </source>
</evidence>
<keyword evidence="4 5" id="KW-0269">Exonuclease</keyword>
<keyword evidence="5" id="KW-0479">Metal-binding</keyword>
<dbReference type="EC" id="3.1.13.-" evidence="5"/>
<dbReference type="GO" id="GO:0016896">
    <property type="term" value="F:RNA exonuclease activity, producing 5'-phosphomonoesters"/>
    <property type="evidence" value="ECO:0007669"/>
    <property type="project" value="UniProtKB-UniRule"/>
</dbReference>
<dbReference type="SUPFAM" id="SSF53098">
    <property type="entry name" value="Ribonuclease H-like"/>
    <property type="match status" value="1"/>
</dbReference>
<dbReference type="GO" id="GO:0008408">
    <property type="term" value="F:3'-5' exonuclease activity"/>
    <property type="evidence" value="ECO:0007669"/>
    <property type="project" value="TreeGrafter"/>
</dbReference>
<organism evidence="7 8">
    <name type="scientific">Oceanococcus atlanticus</name>
    <dbReference type="NCBI Taxonomy" id="1317117"/>
    <lineage>
        <taxon>Bacteria</taxon>
        <taxon>Pseudomonadati</taxon>
        <taxon>Pseudomonadota</taxon>
        <taxon>Gammaproteobacteria</taxon>
        <taxon>Chromatiales</taxon>
        <taxon>Oceanococcaceae</taxon>
        <taxon>Oceanococcus</taxon>
    </lineage>
</organism>
<dbReference type="PANTHER" id="PTHR30231">
    <property type="entry name" value="DNA POLYMERASE III SUBUNIT EPSILON"/>
    <property type="match status" value="1"/>
</dbReference>
<dbReference type="EMBL" id="AQQV01000001">
    <property type="protein sequence ID" value="ORE89424.1"/>
    <property type="molecule type" value="Genomic_DNA"/>
</dbReference>
<evidence type="ECO:0000256" key="3">
    <source>
        <dbReference type="ARBA" id="ARBA00022801"/>
    </source>
</evidence>
<dbReference type="PANTHER" id="PTHR30231:SF2">
    <property type="entry name" value="RIBONUCLEASE T"/>
    <property type="match status" value="1"/>
</dbReference>
<feature type="binding site" evidence="5">
    <location>
        <position position="31"/>
    </location>
    <ligand>
        <name>Mg(2+)</name>
        <dbReference type="ChEBI" id="CHEBI:18420"/>
        <label>1</label>
        <note>catalytic</note>
    </ligand>
</feature>
<comment type="function">
    <text evidence="5">Trims short 3' overhangs of a variety of RNA species, leaving a one or two nucleotide 3' overhang. Responsible for the end-turnover of tRNA: specifically removes the terminal AMP residue from uncharged tRNA (tRNA-C-C-A). Also appears to be involved in tRNA biosynthesis.</text>
</comment>
<evidence type="ECO:0000313" key="7">
    <source>
        <dbReference type="EMBL" id="ORE89424.1"/>
    </source>
</evidence>
<feature type="binding site" evidence="5">
    <location>
        <position position="189"/>
    </location>
    <ligand>
        <name>Mg(2+)</name>
        <dbReference type="ChEBI" id="CHEBI:18420"/>
        <label>2</label>
        <note>catalytic</note>
    </ligand>
</feature>
<evidence type="ECO:0000313" key="8">
    <source>
        <dbReference type="Proteomes" id="UP000192342"/>
    </source>
</evidence>
<keyword evidence="5" id="KW-0460">Magnesium</keyword>
<dbReference type="STRING" id="1317117.ATO7_06075"/>
<comment type="similarity">
    <text evidence="5">Belongs to the RNase T family.</text>
</comment>
<dbReference type="Gene3D" id="3.30.420.10">
    <property type="entry name" value="Ribonuclease H-like superfamily/Ribonuclease H"/>
    <property type="match status" value="1"/>
</dbReference>
<dbReference type="InterPro" id="IPR005987">
    <property type="entry name" value="RNase_T"/>
</dbReference>
<dbReference type="NCBIfam" id="TIGR01298">
    <property type="entry name" value="RNaseT"/>
    <property type="match status" value="1"/>
</dbReference>
<dbReference type="InterPro" id="IPR012337">
    <property type="entry name" value="RNaseH-like_sf"/>
</dbReference>
<gene>
    <name evidence="5" type="primary">rnt</name>
    <name evidence="7" type="ORF">ATO7_06075</name>
</gene>
<keyword evidence="3 5" id="KW-0378">Hydrolase</keyword>
<dbReference type="Pfam" id="PF00929">
    <property type="entry name" value="RNase_T"/>
    <property type="match status" value="1"/>
</dbReference>
<protein>
    <recommendedName>
        <fullName evidence="5">Ribonuclease T</fullName>
        <ecNumber evidence="5">3.1.13.-</ecNumber>
    </recommendedName>
    <alternativeName>
        <fullName evidence="5">Exoribonuclease T</fullName>
        <shortName evidence="5">RNase T</shortName>
    </alternativeName>
</protein>
<accession>A0A1Y1SIE1</accession>
<dbReference type="GO" id="GO:0005829">
    <property type="term" value="C:cytosol"/>
    <property type="evidence" value="ECO:0007669"/>
    <property type="project" value="TreeGrafter"/>
</dbReference>
<feature type="binding site" evidence="5">
    <location>
        <position position="194"/>
    </location>
    <ligand>
        <name>Mg(2+)</name>
        <dbReference type="ChEBI" id="CHEBI:18420"/>
        <label>2</label>
        <note>catalytic</note>
    </ligand>
</feature>
<keyword evidence="1 5" id="KW-0819">tRNA processing</keyword>
<evidence type="ECO:0000256" key="4">
    <source>
        <dbReference type="ARBA" id="ARBA00022839"/>
    </source>
</evidence>
<dbReference type="Proteomes" id="UP000192342">
    <property type="component" value="Unassembled WGS sequence"/>
</dbReference>
<evidence type="ECO:0000259" key="6">
    <source>
        <dbReference type="SMART" id="SM00479"/>
    </source>
</evidence>
<comment type="caution">
    <text evidence="7">The sequence shown here is derived from an EMBL/GenBank/DDBJ whole genome shotgun (WGS) entry which is preliminary data.</text>
</comment>
<feature type="site" description="Important for substrate binding and specificity" evidence="5">
    <location>
        <position position="132"/>
    </location>
</feature>
<dbReference type="InterPro" id="IPR013520">
    <property type="entry name" value="Ribonucl_H"/>
</dbReference>
<dbReference type="SMART" id="SM00479">
    <property type="entry name" value="EXOIII"/>
    <property type="match status" value="1"/>
</dbReference>
<dbReference type="GO" id="GO:0045004">
    <property type="term" value="P:DNA replication proofreading"/>
    <property type="evidence" value="ECO:0007669"/>
    <property type="project" value="TreeGrafter"/>
</dbReference>
<proteinExistence type="inferred from homology"/>
<evidence type="ECO:0000256" key="5">
    <source>
        <dbReference type="HAMAP-Rule" id="MF_00157"/>
    </source>
</evidence>
<dbReference type="RefSeq" id="WP_083560517.1">
    <property type="nucleotide sequence ID" value="NZ_AQQV01000001.1"/>
</dbReference>
<feature type="domain" description="Exonuclease" evidence="6">
    <location>
        <begin position="26"/>
        <end position="211"/>
    </location>
</feature>
<dbReference type="GO" id="GO:0003676">
    <property type="term" value="F:nucleic acid binding"/>
    <property type="evidence" value="ECO:0007669"/>
    <property type="project" value="InterPro"/>
</dbReference>
<reference evidence="7 8" key="1">
    <citation type="submission" date="2013-04" db="EMBL/GenBank/DDBJ databases">
        <title>Oceanococcus atlanticus 22II-S10r2 Genome Sequencing.</title>
        <authorList>
            <person name="Lai Q."/>
            <person name="Li G."/>
            <person name="Shao Z."/>
        </authorList>
    </citation>
    <scope>NUCLEOTIDE SEQUENCE [LARGE SCALE GENOMIC DNA]</scope>
    <source>
        <strain evidence="7 8">22II-S10r2</strain>
    </source>
</reference>
<keyword evidence="2 5" id="KW-0540">Nuclease</keyword>
<dbReference type="GO" id="GO:0000287">
    <property type="term" value="F:magnesium ion binding"/>
    <property type="evidence" value="ECO:0007669"/>
    <property type="project" value="UniProtKB-UniRule"/>
</dbReference>
<feature type="site" description="Important for substrate binding and specificity" evidence="5">
    <location>
        <position position="37"/>
    </location>
</feature>
<keyword evidence="8" id="KW-1185">Reference proteome</keyword>
<sequence>MSEETIQSPEDAARAVLMKNRFRGFLPVVVDVETGGFNCATDALLEIAAHTLDIDLNGQLSPGEAVHFHVQPFAGANIEDAALEVTGIKPFSPLRAADTEQNALGRSFQVVRRAIRRYDCKRAILVGHNAHFDLGFLNAAVARCGIKRNPFHPFSVFDTATLAGATLGQTVLARAIETAGIGWDPKQAHSARYDAAKTAELFCVMLNSIAPVHQAWVTRDDEEE</sequence>
<comment type="caution">
    <text evidence="5">Lacks conserved residue(s) required for the propagation of feature annotation.</text>
</comment>
<dbReference type="InterPro" id="IPR036397">
    <property type="entry name" value="RNaseH_sf"/>
</dbReference>
<dbReference type="HAMAP" id="MF_00157">
    <property type="entry name" value="RNase_T"/>
    <property type="match status" value="1"/>
</dbReference>
<feature type="binding site" evidence="5">
    <location>
        <position position="33"/>
    </location>
    <ligand>
        <name>Mg(2+)</name>
        <dbReference type="ChEBI" id="CHEBI:18420"/>
        <label>2</label>
        <note>catalytic</note>
    </ligand>
</feature>
<dbReference type="AlphaFoldDB" id="A0A1Y1SIE1"/>
<name>A0A1Y1SIE1_9GAMM</name>
<comment type="cofactor">
    <cofactor evidence="5">
        <name>Mg(2+)</name>
        <dbReference type="ChEBI" id="CHEBI:18420"/>
    </cofactor>
    <text evidence="5">Binds two Mg(2+) per subunit. The active form of the enzyme binds two Mg(2+) ions in its active site. The first Mg(2+) forms only one salt bridge with the protein.</text>
</comment>
<feature type="site" description="Important for substrate binding and specificity" evidence="5">
    <location>
        <position position="154"/>
    </location>
</feature>
<evidence type="ECO:0000256" key="1">
    <source>
        <dbReference type="ARBA" id="ARBA00022694"/>
    </source>
</evidence>
<feature type="active site" description="Proton donor/acceptor" evidence="5">
    <location>
        <position position="189"/>
    </location>
</feature>